<keyword evidence="3" id="KW-0813">Transport</keyword>
<reference evidence="6 7" key="1">
    <citation type="submission" date="2024-07" db="EMBL/GenBank/DDBJ databases">
        <title>Chromosome-level genome assembly of the water stick insect Ranatra chinensis (Heteroptera: Nepidae).</title>
        <authorList>
            <person name="Liu X."/>
        </authorList>
    </citation>
    <scope>NUCLEOTIDE SEQUENCE [LARGE SCALE GENOMIC DNA]</scope>
    <source>
        <strain evidence="6">Cailab_2021Rc</strain>
        <tissue evidence="6">Muscle</tissue>
    </source>
</reference>
<dbReference type="Proteomes" id="UP001558652">
    <property type="component" value="Unassembled WGS sequence"/>
</dbReference>
<evidence type="ECO:0000313" key="7">
    <source>
        <dbReference type="Proteomes" id="UP001558652"/>
    </source>
</evidence>
<comment type="subcellular location">
    <subcellularLocation>
        <location evidence="1">Membrane</location>
        <topology evidence="1">Single-pass type IV membrane protein</topology>
    </subcellularLocation>
</comment>
<dbReference type="SUPFAM" id="SSF47661">
    <property type="entry name" value="t-snare proteins"/>
    <property type="match status" value="1"/>
</dbReference>
<comment type="similarity">
    <text evidence="2">Belongs to the syntaxin family.</text>
</comment>
<dbReference type="InterPro" id="IPR010989">
    <property type="entry name" value="SNARE"/>
</dbReference>
<dbReference type="InterPro" id="IPR006012">
    <property type="entry name" value="Syntaxin/epimorphin_CS"/>
</dbReference>
<dbReference type="Gene3D" id="1.20.5.110">
    <property type="match status" value="1"/>
</dbReference>
<dbReference type="InterPro" id="IPR045242">
    <property type="entry name" value="Syntaxin"/>
</dbReference>
<sequence length="175" mass="20450">MPQSHSQQRDCKMQRDRLAEEFTTTLNAFQDIQRQAYQKEKEEQRNRASSGIPPPPSSRRTDPFNEQLIELQDSNTRQQIQEHLEDERNLQIMEDQERTIQQLERDISDVNKIFKDLGALVHDQGEVIDSIEANVEKTEVSVSEGRNQLRTAEQYSVRILTIYTLHNKSEVLSLL</sequence>
<dbReference type="PANTHER" id="PTHR19957">
    <property type="entry name" value="SYNTAXIN"/>
    <property type="match status" value="1"/>
</dbReference>
<evidence type="ECO:0000256" key="2">
    <source>
        <dbReference type="ARBA" id="ARBA00009063"/>
    </source>
</evidence>
<dbReference type="PROSITE" id="PS00914">
    <property type="entry name" value="SYNTAXIN"/>
    <property type="match status" value="1"/>
</dbReference>
<evidence type="ECO:0000256" key="1">
    <source>
        <dbReference type="ARBA" id="ARBA00004211"/>
    </source>
</evidence>
<gene>
    <name evidence="6" type="ORF">AAG570_004301</name>
</gene>
<accession>A0ABD0YD44</accession>
<evidence type="ECO:0000256" key="4">
    <source>
        <dbReference type="SAM" id="MobiDB-lite"/>
    </source>
</evidence>
<dbReference type="InterPro" id="IPR000727">
    <property type="entry name" value="T_SNARE_dom"/>
</dbReference>
<dbReference type="Pfam" id="PF14523">
    <property type="entry name" value="Syntaxin_2"/>
    <property type="match status" value="1"/>
</dbReference>
<dbReference type="GO" id="GO:0006836">
    <property type="term" value="P:neurotransmitter transport"/>
    <property type="evidence" value="ECO:0007669"/>
    <property type="project" value="UniProtKB-KW"/>
</dbReference>
<evidence type="ECO:0000256" key="3">
    <source>
        <dbReference type="ARBA" id="ARBA00022775"/>
    </source>
</evidence>
<dbReference type="InterPro" id="IPR006011">
    <property type="entry name" value="Syntaxin_N"/>
</dbReference>
<dbReference type="SMART" id="SM00397">
    <property type="entry name" value="t_SNARE"/>
    <property type="match status" value="1"/>
</dbReference>
<comment type="caution">
    <text evidence="6">The sequence shown here is derived from an EMBL/GenBank/DDBJ whole genome shotgun (WGS) entry which is preliminary data.</text>
</comment>
<organism evidence="6 7">
    <name type="scientific">Ranatra chinensis</name>
    <dbReference type="NCBI Taxonomy" id="642074"/>
    <lineage>
        <taxon>Eukaryota</taxon>
        <taxon>Metazoa</taxon>
        <taxon>Ecdysozoa</taxon>
        <taxon>Arthropoda</taxon>
        <taxon>Hexapoda</taxon>
        <taxon>Insecta</taxon>
        <taxon>Pterygota</taxon>
        <taxon>Neoptera</taxon>
        <taxon>Paraneoptera</taxon>
        <taxon>Hemiptera</taxon>
        <taxon>Heteroptera</taxon>
        <taxon>Panheteroptera</taxon>
        <taxon>Nepomorpha</taxon>
        <taxon>Nepidae</taxon>
        <taxon>Ranatrinae</taxon>
        <taxon>Ranatra</taxon>
    </lineage>
</organism>
<feature type="domain" description="T-SNARE coiled-coil homology" evidence="5">
    <location>
        <begin position="90"/>
        <end position="152"/>
    </location>
</feature>
<evidence type="ECO:0000259" key="5">
    <source>
        <dbReference type="PROSITE" id="PS50192"/>
    </source>
</evidence>
<name>A0ABD0YD44_9HEMI</name>
<keyword evidence="3" id="KW-0532">Neurotransmitter transport</keyword>
<dbReference type="PANTHER" id="PTHR19957:SF411">
    <property type="entry name" value="LD23667P"/>
    <property type="match status" value="1"/>
</dbReference>
<evidence type="ECO:0000313" key="6">
    <source>
        <dbReference type="EMBL" id="KAL1116973.1"/>
    </source>
</evidence>
<dbReference type="EMBL" id="JBFDAA010000016">
    <property type="protein sequence ID" value="KAL1116973.1"/>
    <property type="molecule type" value="Genomic_DNA"/>
</dbReference>
<dbReference type="PROSITE" id="PS50192">
    <property type="entry name" value="T_SNARE"/>
    <property type="match status" value="1"/>
</dbReference>
<feature type="compositionally biased region" description="Basic and acidic residues" evidence="4">
    <location>
        <begin position="37"/>
        <end position="46"/>
    </location>
</feature>
<proteinExistence type="inferred from homology"/>
<dbReference type="GO" id="GO:0016020">
    <property type="term" value="C:membrane"/>
    <property type="evidence" value="ECO:0007669"/>
    <property type="project" value="UniProtKB-SubCell"/>
</dbReference>
<keyword evidence="7" id="KW-1185">Reference proteome</keyword>
<dbReference type="AlphaFoldDB" id="A0ABD0YD44"/>
<feature type="region of interest" description="Disordered" evidence="4">
    <location>
        <begin position="29"/>
        <end position="62"/>
    </location>
</feature>
<protein>
    <recommendedName>
        <fullName evidence="5">t-SNARE coiled-coil homology domain-containing protein</fullName>
    </recommendedName>
</protein>
<dbReference type="Gene3D" id="1.20.58.70">
    <property type="match status" value="1"/>
</dbReference>